<keyword evidence="9" id="KW-1278">Translocase</keyword>
<evidence type="ECO:0000256" key="4">
    <source>
        <dbReference type="ARBA" id="ARBA00022448"/>
    </source>
</evidence>
<organism evidence="10">
    <name type="scientific">Euplotes vanleeuwenhoeki</name>
    <dbReference type="NCBI Taxonomy" id="2794224"/>
    <lineage>
        <taxon>Eukaryota</taxon>
        <taxon>Sar</taxon>
        <taxon>Alveolata</taxon>
        <taxon>Ciliophora</taxon>
        <taxon>Intramacronucleata</taxon>
        <taxon>Spirotrichea</taxon>
        <taxon>Hypotrichia</taxon>
        <taxon>Euplotida</taxon>
        <taxon>Euplotidae</taxon>
        <taxon>Euplotes</taxon>
    </lineage>
</organism>
<protein>
    <recommendedName>
        <fullName evidence="3 9">NADH-ubiquinone oxidoreductase chain 3</fullName>
        <ecNumber evidence="9">7.1.1.2</ecNumber>
    </recommendedName>
</protein>
<sequence>MGTFEILHFWALTLLLVTIVVVILSIFSSKNLLNRFGFYRPLRREFYECGFRPVNQKPIQFSLQFLMIIVFFLIYDIELIFSFPLISHFMEFSFLEFIGIFLLYGLFLISLLFDYDQNILNWKF</sequence>
<evidence type="ECO:0000256" key="2">
    <source>
        <dbReference type="ARBA" id="ARBA00008472"/>
    </source>
</evidence>
<dbReference type="PANTHER" id="PTHR11058:SF9">
    <property type="entry name" value="NADH-UBIQUINONE OXIDOREDUCTASE CHAIN 3"/>
    <property type="match status" value="1"/>
</dbReference>
<dbReference type="GeneID" id="65316556"/>
<keyword evidence="9" id="KW-0830">Ubiquinone</keyword>
<dbReference type="RefSeq" id="YP_010117056.1">
    <property type="nucleotide sequence ID" value="NC_056101.1"/>
</dbReference>
<evidence type="ECO:0000256" key="8">
    <source>
        <dbReference type="ARBA" id="ARBA00049551"/>
    </source>
</evidence>
<accession>A0A7T1C508</accession>
<evidence type="ECO:0000313" key="10">
    <source>
        <dbReference type="EMBL" id="QPM99270.1"/>
    </source>
</evidence>
<dbReference type="GO" id="GO:0030964">
    <property type="term" value="C:NADH dehydrogenase complex"/>
    <property type="evidence" value="ECO:0007669"/>
    <property type="project" value="TreeGrafter"/>
</dbReference>
<comment type="function">
    <text evidence="9">Core subunit of the mitochondrial membrane respiratory chain NADH dehydrogenase (Complex I) which catalyzes electron transfer from NADH through the respiratory chain, using ubiquinone as an electron acceptor. Essential for the catalytic activity of complex I.</text>
</comment>
<comment type="catalytic activity">
    <reaction evidence="8 9">
        <text>a ubiquinone + NADH + 5 H(+)(in) = a ubiquinol + NAD(+) + 4 H(+)(out)</text>
        <dbReference type="Rhea" id="RHEA:29091"/>
        <dbReference type="Rhea" id="RHEA-COMP:9565"/>
        <dbReference type="Rhea" id="RHEA-COMP:9566"/>
        <dbReference type="ChEBI" id="CHEBI:15378"/>
        <dbReference type="ChEBI" id="CHEBI:16389"/>
        <dbReference type="ChEBI" id="CHEBI:17976"/>
        <dbReference type="ChEBI" id="CHEBI:57540"/>
        <dbReference type="ChEBI" id="CHEBI:57945"/>
        <dbReference type="EC" id="7.1.1.2"/>
    </reaction>
</comment>
<comment type="similarity">
    <text evidence="2 9">Belongs to the complex I subunit 3 family.</text>
</comment>
<feature type="transmembrane region" description="Helical" evidence="9">
    <location>
        <begin position="6"/>
        <end position="27"/>
    </location>
</feature>
<keyword evidence="9" id="KW-0679">Respiratory chain</keyword>
<evidence type="ECO:0000256" key="5">
    <source>
        <dbReference type="ARBA" id="ARBA00022692"/>
    </source>
</evidence>
<feature type="transmembrane region" description="Helical" evidence="9">
    <location>
        <begin position="92"/>
        <end position="113"/>
    </location>
</feature>
<dbReference type="Gene3D" id="1.20.58.1610">
    <property type="entry name" value="NADH:ubiquinone/plastoquinone oxidoreductase, chain 3"/>
    <property type="match status" value="1"/>
</dbReference>
<keyword evidence="9" id="KW-0249">Electron transport</keyword>
<keyword evidence="4 9" id="KW-0813">Transport</keyword>
<dbReference type="GO" id="GO:0031966">
    <property type="term" value="C:mitochondrial membrane"/>
    <property type="evidence" value="ECO:0007669"/>
    <property type="project" value="UniProtKB-SubCell"/>
</dbReference>
<geneLocation type="mitochondrion" evidence="10"/>
<name>A0A7T1C508_9SPIT</name>
<dbReference type="Pfam" id="PF00507">
    <property type="entry name" value="Oxidored_q4"/>
    <property type="match status" value="1"/>
</dbReference>
<feature type="transmembrane region" description="Helical" evidence="9">
    <location>
        <begin position="65"/>
        <end position="86"/>
    </location>
</feature>
<dbReference type="PANTHER" id="PTHR11058">
    <property type="entry name" value="NADH-UBIQUINONE OXIDOREDUCTASE CHAIN 3"/>
    <property type="match status" value="1"/>
</dbReference>
<evidence type="ECO:0000256" key="3">
    <source>
        <dbReference type="ARBA" id="ARBA00021007"/>
    </source>
</evidence>
<reference evidence="10" key="1">
    <citation type="journal article" date="2020" name="Sci. Rep.">
        <title>Morphology, ultrastructure, genomics, and phylogeny of Euplotes vanleeuwenhoeki sp. nov. and its ultra-reduced endosymbiont 'Candidatus Pinguicoccus supinus' sp. nov.</title>
        <authorList>
            <person name="Serra V."/>
            <person name="Gammuto L."/>
            <person name="Nitla V."/>
            <person name="Castelli M."/>
            <person name="Lanzoni O."/>
            <person name="Sassera D."/>
            <person name="Bandi C."/>
            <person name="Sandeep B.V."/>
            <person name="Verni F."/>
            <person name="Modeo L."/>
            <person name="Petroni G."/>
        </authorList>
    </citation>
    <scope>NUCLEOTIDE SEQUENCE</scope>
    <source>
        <strain evidence="10">KKR18</strain>
    </source>
</reference>
<comment type="subcellular location">
    <subcellularLocation>
        <location evidence="1">Membrane</location>
    </subcellularLocation>
    <subcellularLocation>
        <location evidence="9">Mitochondrion membrane</location>
        <topology evidence="9">Multi-pass membrane protein</topology>
    </subcellularLocation>
</comment>
<keyword evidence="6 9" id="KW-1133">Transmembrane helix</keyword>
<evidence type="ECO:0000256" key="6">
    <source>
        <dbReference type="ARBA" id="ARBA00022989"/>
    </source>
</evidence>
<evidence type="ECO:0000256" key="9">
    <source>
        <dbReference type="RuleBase" id="RU003640"/>
    </source>
</evidence>
<proteinExistence type="inferred from homology"/>
<dbReference type="GO" id="GO:0008137">
    <property type="term" value="F:NADH dehydrogenase (ubiquinone) activity"/>
    <property type="evidence" value="ECO:0007669"/>
    <property type="project" value="UniProtKB-UniRule"/>
</dbReference>
<dbReference type="EC" id="7.1.1.2" evidence="9"/>
<evidence type="ECO:0000256" key="7">
    <source>
        <dbReference type="ARBA" id="ARBA00023136"/>
    </source>
</evidence>
<evidence type="ECO:0000256" key="1">
    <source>
        <dbReference type="ARBA" id="ARBA00004370"/>
    </source>
</evidence>
<dbReference type="InterPro" id="IPR000440">
    <property type="entry name" value="NADH_UbQ/plastoQ_OxRdtase_su3"/>
</dbReference>
<keyword evidence="9" id="KW-0520">NAD</keyword>
<dbReference type="EMBL" id="MK889230">
    <property type="protein sequence ID" value="QPM99270.1"/>
    <property type="molecule type" value="Genomic_DNA"/>
</dbReference>
<dbReference type="InterPro" id="IPR038430">
    <property type="entry name" value="NDAH_ubi_oxred_su3_sf"/>
</dbReference>
<keyword evidence="5 9" id="KW-0812">Transmembrane</keyword>
<gene>
    <name evidence="10" type="primary">ndhC</name>
    <name evidence="10" type="ORF">MitoLV_43</name>
</gene>
<keyword evidence="7 9" id="KW-0472">Membrane</keyword>
<dbReference type="AlphaFoldDB" id="A0A7T1C508"/>
<keyword evidence="9 10" id="KW-0496">Mitochondrion</keyword>